<dbReference type="AlphaFoldDB" id="A0AAW8D3N5"/>
<comment type="caution">
    <text evidence="7">The sequence shown here is derived from an EMBL/GenBank/DDBJ whole genome shotgun (WGS) entry which is preliminary data.</text>
</comment>
<dbReference type="SUPFAM" id="SSF54427">
    <property type="entry name" value="NTF2-like"/>
    <property type="match status" value="1"/>
</dbReference>
<dbReference type="PIRSF" id="PIRSF003299">
    <property type="entry name" value="VirB8_PtlE"/>
    <property type="match status" value="1"/>
</dbReference>
<organism evidence="7 8">
    <name type="scientific">Variovorax boronicumulans</name>
    <dbReference type="NCBI Taxonomy" id="436515"/>
    <lineage>
        <taxon>Bacteria</taxon>
        <taxon>Pseudomonadati</taxon>
        <taxon>Pseudomonadota</taxon>
        <taxon>Betaproteobacteria</taxon>
        <taxon>Burkholderiales</taxon>
        <taxon>Comamonadaceae</taxon>
        <taxon>Variovorax</taxon>
    </lineage>
</organism>
<proteinExistence type="predicted"/>
<name>A0AAW8D3N5_9BURK</name>
<dbReference type="RefSeq" id="WP_307687304.1">
    <property type="nucleotide sequence ID" value="NZ_JAUSRD010000027.1"/>
</dbReference>
<dbReference type="GO" id="GO:0030255">
    <property type="term" value="P:protein secretion by the type IV secretion system"/>
    <property type="evidence" value="ECO:0007669"/>
    <property type="project" value="InterPro"/>
</dbReference>
<keyword evidence="2 5" id="KW-0812">Transmembrane</keyword>
<evidence type="ECO:0000256" key="5">
    <source>
        <dbReference type="SAM" id="Phobius"/>
    </source>
</evidence>
<evidence type="ECO:0000256" key="4">
    <source>
        <dbReference type="ARBA" id="ARBA00023136"/>
    </source>
</evidence>
<keyword evidence="4 5" id="KW-0472">Membrane</keyword>
<dbReference type="InterPro" id="IPR032710">
    <property type="entry name" value="NTF2-like_dom_sf"/>
</dbReference>
<dbReference type="EMBL" id="JAUSRD010000027">
    <property type="protein sequence ID" value="MDP9897369.1"/>
    <property type="molecule type" value="Genomic_DNA"/>
</dbReference>
<feature type="domain" description="Bacterial virulence protein VirB8" evidence="6">
    <location>
        <begin position="13"/>
        <end position="218"/>
    </location>
</feature>
<protein>
    <submittedName>
        <fullName evidence="7">Type IV secretion system protein VirB8</fullName>
    </submittedName>
</protein>
<evidence type="ECO:0000313" key="7">
    <source>
        <dbReference type="EMBL" id="MDP9897369.1"/>
    </source>
</evidence>
<keyword evidence="3 5" id="KW-1133">Transmembrane helix</keyword>
<evidence type="ECO:0000256" key="2">
    <source>
        <dbReference type="ARBA" id="ARBA00022692"/>
    </source>
</evidence>
<evidence type="ECO:0000259" key="6">
    <source>
        <dbReference type="Pfam" id="PF04335"/>
    </source>
</evidence>
<dbReference type="Gene3D" id="3.10.450.230">
    <property type="entry name" value="VirB8 protein"/>
    <property type="match status" value="1"/>
</dbReference>
<dbReference type="InterPro" id="IPR026264">
    <property type="entry name" value="VirB8/PtlE"/>
</dbReference>
<feature type="transmembrane region" description="Helical" evidence="5">
    <location>
        <begin position="28"/>
        <end position="53"/>
    </location>
</feature>
<dbReference type="Pfam" id="PF04335">
    <property type="entry name" value="VirB8"/>
    <property type="match status" value="1"/>
</dbReference>
<dbReference type="Proteomes" id="UP001242045">
    <property type="component" value="Unassembled WGS sequence"/>
</dbReference>
<sequence>MFGRQSKELESVSWEADLVLNERKSRTVAWRIAVAACAVAAVQGAAIILMLPLKTVVPSVVMVDKLTGEGQIVSTAQEYVSTSTLSDKHWVERFVTSRERYVYRFIQYDYDTVRRLAGDQPWANYTPLYEGSDALDVRLKDNVEIIPSVLSITLTGNGMATVRYELKTRDYRSTAPPVVTRRVATIRYEYKARNLVLEKEAIANPFGFTVLAYQTDPEMGGDNKGGTQ</sequence>
<gene>
    <name evidence="7" type="ORF">J2W31_006513</name>
</gene>
<evidence type="ECO:0000256" key="3">
    <source>
        <dbReference type="ARBA" id="ARBA00022989"/>
    </source>
</evidence>
<comment type="subcellular location">
    <subcellularLocation>
        <location evidence="1">Membrane</location>
        <topology evidence="1">Single-pass membrane protein</topology>
    </subcellularLocation>
</comment>
<dbReference type="GO" id="GO:0016020">
    <property type="term" value="C:membrane"/>
    <property type="evidence" value="ECO:0007669"/>
    <property type="project" value="UniProtKB-SubCell"/>
</dbReference>
<accession>A0AAW8D3N5</accession>
<evidence type="ECO:0000256" key="1">
    <source>
        <dbReference type="ARBA" id="ARBA00004167"/>
    </source>
</evidence>
<reference evidence="7" key="1">
    <citation type="submission" date="2023-07" db="EMBL/GenBank/DDBJ databases">
        <title>Sorghum-associated microbial communities from plants grown in Nebraska, USA.</title>
        <authorList>
            <person name="Schachtman D."/>
        </authorList>
    </citation>
    <scope>NUCLEOTIDE SEQUENCE</scope>
    <source>
        <strain evidence="7">DS3754</strain>
    </source>
</reference>
<evidence type="ECO:0000313" key="8">
    <source>
        <dbReference type="Proteomes" id="UP001242045"/>
    </source>
</evidence>
<dbReference type="InterPro" id="IPR007430">
    <property type="entry name" value="VirB8"/>
</dbReference>
<dbReference type="CDD" id="cd16424">
    <property type="entry name" value="VirB8"/>
    <property type="match status" value="1"/>
</dbReference>